<organism evidence="1 2">
    <name type="scientific">Sphingomonas japonica</name>
    <dbReference type="NCBI Taxonomy" id="511662"/>
    <lineage>
        <taxon>Bacteria</taxon>
        <taxon>Pseudomonadati</taxon>
        <taxon>Pseudomonadota</taxon>
        <taxon>Alphaproteobacteria</taxon>
        <taxon>Sphingomonadales</taxon>
        <taxon>Sphingomonadaceae</taxon>
        <taxon>Sphingomonas</taxon>
    </lineage>
</organism>
<protein>
    <recommendedName>
        <fullName evidence="3">NlpC/P60 family protein</fullName>
    </recommendedName>
</protein>
<proteinExistence type="predicted"/>
<comment type="caution">
    <text evidence="1">The sequence shown here is derived from an EMBL/GenBank/DDBJ whole genome shotgun (WGS) entry which is preliminary data.</text>
</comment>
<keyword evidence="2" id="KW-1185">Reference proteome</keyword>
<gene>
    <name evidence="1" type="ORF">FHT01_001280</name>
</gene>
<sequence length="145" mass="15043">MKKRTVEVPPRSARVAAAARALVGVPFRLHGRDPATGLDCIGVAALAVRGGGSDAPVPVPTGYALRSGDVGRMLKGLAAAGLEPVGDNVPGTVALVLPGPRQLHLAVLTDAGFVHADGRAKRVVERPGALPWLVLGRWRLREGEE</sequence>
<reference evidence="1 2" key="1">
    <citation type="submission" date="2020-03" db="EMBL/GenBank/DDBJ databases">
        <title>Genomic Encyclopedia of Type Strains, Phase IV (KMG-IV): sequencing the most valuable type-strain genomes for metagenomic binning, comparative biology and taxonomic classification.</title>
        <authorList>
            <person name="Goeker M."/>
        </authorList>
    </citation>
    <scope>NUCLEOTIDE SEQUENCE [LARGE SCALE GENOMIC DNA]</scope>
    <source>
        <strain evidence="1 2">DSM 22753</strain>
    </source>
</reference>
<evidence type="ECO:0000313" key="2">
    <source>
        <dbReference type="Proteomes" id="UP000788153"/>
    </source>
</evidence>
<evidence type="ECO:0000313" key="1">
    <source>
        <dbReference type="EMBL" id="NIJ23738.1"/>
    </source>
</evidence>
<accession>A0ABX0TZJ3</accession>
<dbReference type="EMBL" id="JAASQP010000001">
    <property type="protein sequence ID" value="NIJ23738.1"/>
    <property type="molecule type" value="Genomic_DNA"/>
</dbReference>
<evidence type="ECO:0008006" key="3">
    <source>
        <dbReference type="Google" id="ProtNLM"/>
    </source>
</evidence>
<dbReference type="Proteomes" id="UP000788153">
    <property type="component" value="Unassembled WGS sequence"/>
</dbReference>
<name>A0ABX0TZJ3_9SPHN</name>
<dbReference type="Gene3D" id="3.90.1720.10">
    <property type="entry name" value="endopeptidase domain like (from Nostoc punctiforme)"/>
    <property type="match status" value="1"/>
</dbReference>
<dbReference type="RefSeq" id="WP_140231355.1">
    <property type="nucleotide sequence ID" value="NZ_VDYR01000002.1"/>
</dbReference>